<keyword evidence="2" id="KW-0813">Transport</keyword>
<evidence type="ECO:0000313" key="7">
    <source>
        <dbReference type="Proteomes" id="UP000501747"/>
    </source>
</evidence>
<dbReference type="PANTHER" id="PTHR43335:SF2">
    <property type="entry name" value="ABC TRANSPORTER, ATP-BINDING PROTEIN"/>
    <property type="match status" value="1"/>
</dbReference>
<dbReference type="InterPro" id="IPR027417">
    <property type="entry name" value="P-loop_NTPase"/>
</dbReference>
<dbReference type="PROSITE" id="PS00211">
    <property type="entry name" value="ABC_TRANSPORTER_1"/>
    <property type="match status" value="1"/>
</dbReference>
<keyword evidence="7" id="KW-1185">Reference proteome</keyword>
<dbReference type="InterPro" id="IPR003439">
    <property type="entry name" value="ABC_transporter-like_ATP-bd"/>
</dbReference>
<evidence type="ECO:0000256" key="2">
    <source>
        <dbReference type="ARBA" id="ARBA00022448"/>
    </source>
</evidence>
<comment type="similarity">
    <text evidence="1">Belongs to the ABC transporter superfamily.</text>
</comment>
<dbReference type="AlphaFoldDB" id="A0A6G8AT99"/>
<dbReference type="SMART" id="SM00382">
    <property type="entry name" value="AAA"/>
    <property type="match status" value="1"/>
</dbReference>
<dbReference type="Gene3D" id="3.40.50.300">
    <property type="entry name" value="P-loop containing nucleotide triphosphate hydrolases"/>
    <property type="match status" value="1"/>
</dbReference>
<accession>A0A6G8AT99</accession>
<keyword evidence="4 6" id="KW-0067">ATP-binding</keyword>
<dbReference type="Proteomes" id="UP000501747">
    <property type="component" value="Chromosome"/>
</dbReference>
<dbReference type="CDD" id="cd03264">
    <property type="entry name" value="ABC_drug_resistance_like"/>
    <property type="match status" value="1"/>
</dbReference>
<evidence type="ECO:0000313" key="6">
    <source>
        <dbReference type="EMBL" id="QIL48153.1"/>
    </source>
</evidence>
<proteinExistence type="inferred from homology"/>
<evidence type="ECO:0000256" key="3">
    <source>
        <dbReference type="ARBA" id="ARBA00022741"/>
    </source>
</evidence>
<evidence type="ECO:0000259" key="5">
    <source>
        <dbReference type="PROSITE" id="PS50893"/>
    </source>
</evidence>
<dbReference type="PROSITE" id="PS50893">
    <property type="entry name" value="ABC_TRANSPORTER_2"/>
    <property type="match status" value="1"/>
</dbReference>
<feature type="domain" description="ABC transporter" evidence="5">
    <location>
        <begin position="2"/>
        <end position="230"/>
    </location>
</feature>
<dbReference type="InterPro" id="IPR003593">
    <property type="entry name" value="AAA+_ATPase"/>
</dbReference>
<dbReference type="GO" id="GO:0005524">
    <property type="term" value="F:ATP binding"/>
    <property type="evidence" value="ECO:0007669"/>
    <property type="project" value="UniProtKB-KW"/>
</dbReference>
<organism evidence="6 7">
    <name type="scientific">Vagococcus hydrophili</name>
    <dbReference type="NCBI Taxonomy" id="2714947"/>
    <lineage>
        <taxon>Bacteria</taxon>
        <taxon>Bacillati</taxon>
        <taxon>Bacillota</taxon>
        <taxon>Bacilli</taxon>
        <taxon>Lactobacillales</taxon>
        <taxon>Enterococcaceae</taxon>
        <taxon>Vagococcus</taxon>
    </lineage>
</organism>
<sequence length="282" mass="32034">MLELKNVSKKFKDTLVLEEITLTFENGIYGLLAPNGAGKTTLIKLMTTLLFPTTGEILWDGQEINQLGESYRGELGYLPQDFGYYGNYSPEKFLLYVSALQKMDKKIAKTKISELLELVALTDVKHKKMKHFSGGMIQRVGIAQAMLNDPKLLILDEPTAGLDPKERVRFRNLLHRLAENRIIILSTHIVSDVESIANQLILLKDHQVYLSNTPNEISELMQGKVFEIPMEKELPEDYLLLSERQSEQGAVYRVASSTIPNNSVEVRPTLEDAFLYLFRDEV</sequence>
<dbReference type="EMBL" id="CP049887">
    <property type="protein sequence ID" value="QIL48153.1"/>
    <property type="molecule type" value="Genomic_DNA"/>
</dbReference>
<dbReference type="KEGG" id="vhy:G7082_06450"/>
<dbReference type="GO" id="GO:0016887">
    <property type="term" value="F:ATP hydrolysis activity"/>
    <property type="evidence" value="ECO:0007669"/>
    <property type="project" value="InterPro"/>
</dbReference>
<reference evidence="6 7" key="1">
    <citation type="submission" date="2020-03" db="EMBL/GenBank/DDBJ databases">
        <title>Vagococcus sp. nov., isolated from beetles.</title>
        <authorList>
            <person name="Hyun D.-W."/>
            <person name="Bae J.-W."/>
        </authorList>
    </citation>
    <scope>NUCLEOTIDE SEQUENCE [LARGE SCALE GENOMIC DNA]</scope>
    <source>
        <strain evidence="6 7">HDW17B</strain>
    </source>
</reference>
<name>A0A6G8AT99_9ENTE</name>
<evidence type="ECO:0000256" key="4">
    <source>
        <dbReference type="ARBA" id="ARBA00022840"/>
    </source>
</evidence>
<dbReference type="InterPro" id="IPR017871">
    <property type="entry name" value="ABC_transporter-like_CS"/>
</dbReference>
<dbReference type="SUPFAM" id="SSF52540">
    <property type="entry name" value="P-loop containing nucleoside triphosphate hydrolases"/>
    <property type="match status" value="1"/>
</dbReference>
<dbReference type="Pfam" id="PF00005">
    <property type="entry name" value="ABC_tran"/>
    <property type="match status" value="1"/>
</dbReference>
<keyword evidence="3" id="KW-0547">Nucleotide-binding</keyword>
<protein>
    <submittedName>
        <fullName evidence="6">ABC transporter ATP-binding protein</fullName>
    </submittedName>
</protein>
<dbReference type="PANTHER" id="PTHR43335">
    <property type="entry name" value="ABC TRANSPORTER, ATP-BINDING PROTEIN"/>
    <property type="match status" value="1"/>
</dbReference>
<gene>
    <name evidence="6" type="ORF">G7082_06450</name>
</gene>
<dbReference type="RefSeq" id="WP_166034301.1">
    <property type="nucleotide sequence ID" value="NZ_CP049887.1"/>
</dbReference>
<evidence type="ECO:0000256" key="1">
    <source>
        <dbReference type="ARBA" id="ARBA00005417"/>
    </source>
</evidence>